<dbReference type="InterPro" id="IPR039570">
    <property type="entry name" value="AmiC_PBP1"/>
</dbReference>
<dbReference type="AlphaFoldDB" id="A0A6M8HRR9"/>
<gene>
    <name evidence="1" type="ORF">HN018_14135</name>
</gene>
<organism evidence="1 2">
    <name type="scientific">Lichenicola cladoniae</name>
    <dbReference type="NCBI Taxonomy" id="1484109"/>
    <lineage>
        <taxon>Bacteria</taxon>
        <taxon>Pseudomonadati</taxon>
        <taxon>Pseudomonadota</taxon>
        <taxon>Alphaproteobacteria</taxon>
        <taxon>Acetobacterales</taxon>
        <taxon>Acetobacteraceae</taxon>
        <taxon>Lichenicola</taxon>
    </lineage>
</organism>
<dbReference type="SUPFAM" id="SSF53822">
    <property type="entry name" value="Periplasmic binding protein-like I"/>
    <property type="match status" value="1"/>
</dbReference>
<sequence>MATYPIGLLSSSTGPYDVVGRSILNGAILALEEVNNATDHGVRLKPIMADPQGETARYAPICRDLLDAGTRHVVGCYTSSSRKELIPLMEKREALLWYPSHYEGFESSSNVVYTGAVPNQHIVPLIDYVLDQPHRRLFCIGSNYIWAWENNRVVREVLSSRGGSIVGERYFPVGDEDFSHVIDTIFAARPDYVFNTLIGRSAYRFFSLFRDACARRNIDQARTFPVLSCSLSEPELAEIEPAARDGHISSSVYFSSIDSPENRRFVTRYSQRFPIGPVVSADAEASYVAVHLLALALKAAGTDAIDAVLSVAGQQVLQAPQGQIHLDPNTMHAFLTPRIGLSRADGSFGIVQAAAVPLKPDPYLVCNAPRLEISQIPKLRIVS</sequence>
<dbReference type="Pfam" id="PF13433">
    <property type="entry name" value="Peripla_BP_5"/>
    <property type="match status" value="1"/>
</dbReference>
<dbReference type="EMBL" id="CP053708">
    <property type="protein sequence ID" value="QKE91032.1"/>
    <property type="molecule type" value="Genomic_DNA"/>
</dbReference>
<dbReference type="KEGG" id="lck:HN018_14135"/>
<dbReference type="Proteomes" id="UP000500767">
    <property type="component" value="Chromosome"/>
</dbReference>
<reference evidence="1 2" key="1">
    <citation type="journal article" date="2014" name="World J. Microbiol. Biotechnol.">
        <title>Biodiversity and physiological characteristics of Antarctic and Arctic lichens-associated bacteria.</title>
        <authorList>
            <person name="Lee Y.M."/>
            <person name="Kim E.H."/>
            <person name="Lee H.K."/>
            <person name="Hong S.G."/>
        </authorList>
    </citation>
    <scope>NUCLEOTIDE SEQUENCE [LARGE SCALE GENOMIC DNA]</scope>
    <source>
        <strain evidence="1 2">PAMC 26569</strain>
    </source>
</reference>
<dbReference type="GO" id="GO:0033218">
    <property type="term" value="F:amide binding"/>
    <property type="evidence" value="ECO:0007669"/>
    <property type="project" value="InterPro"/>
</dbReference>
<protein>
    <submittedName>
        <fullName evidence="1">Transporter substrate-binding domain-containing protein</fullName>
    </submittedName>
</protein>
<accession>A0A6M8HRR9</accession>
<dbReference type="CDD" id="cd06357">
    <property type="entry name" value="PBP1_AmiC"/>
    <property type="match status" value="1"/>
</dbReference>
<keyword evidence="2" id="KW-1185">Reference proteome</keyword>
<dbReference type="PANTHER" id="PTHR47628:SF1">
    <property type="entry name" value="ALIPHATIC AMIDASE EXPRESSION-REGULATING PROTEIN"/>
    <property type="match status" value="1"/>
</dbReference>
<evidence type="ECO:0000313" key="1">
    <source>
        <dbReference type="EMBL" id="QKE91032.1"/>
    </source>
</evidence>
<name>A0A6M8HRR9_9PROT</name>
<evidence type="ECO:0000313" key="2">
    <source>
        <dbReference type="Proteomes" id="UP000500767"/>
    </source>
</evidence>
<dbReference type="Gene3D" id="3.40.50.2300">
    <property type="match status" value="2"/>
</dbReference>
<dbReference type="InterPro" id="IPR028082">
    <property type="entry name" value="Peripla_BP_I"/>
</dbReference>
<proteinExistence type="predicted"/>
<dbReference type="PANTHER" id="PTHR47628">
    <property type="match status" value="1"/>
</dbReference>